<proteinExistence type="predicted"/>
<gene>
    <name evidence="1" type="ORF">SVIM_LOCUS128022</name>
</gene>
<evidence type="ECO:0000313" key="1">
    <source>
        <dbReference type="EMBL" id="VFU31252.1"/>
    </source>
</evidence>
<dbReference type="AlphaFoldDB" id="A0A6N2KWT4"/>
<reference evidence="1" key="1">
    <citation type="submission" date="2019-03" db="EMBL/GenBank/DDBJ databases">
        <authorList>
            <person name="Mank J."/>
            <person name="Almeida P."/>
        </authorList>
    </citation>
    <scope>NUCLEOTIDE SEQUENCE</scope>
    <source>
        <strain evidence="1">78183</strain>
    </source>
</reference>
<organism evidence="1">
    <name type="scientific">Salix viminalis</name>
    <name type="common">Common osier</name>
    <name type="synonym">Basket willow</name>
    <dbReference type="NCBI Taxonomy" id="40686"/>
    <lineage>
        <taxon>Eukaryota</taxon>
        <taxon>Viridiplantae</taxon>
        <taxon>Streptophyta</taxon>
        <taxon>Embryophyta</taxon>
        <taxon>Tracheophyta</taxon>
        <taxon>Spermatophyta</taxon>
        <taxon>Magnoliopsida</taxon>
        <taxon>eudicotyledons</taxon>
        <taxon>Gunneridae</taxon>
        <taxon>Pentapetalae</taxon>
        <taxon>rosids</taxon>
        <taxon>fabids</taxon>
        <taxon>Malpighiales</taxon>
        <taxon>Salicaceae</taxon>
        <taxon>Saliceae</taxon>
        <taxon>Salix</taxon>
    </lineage>
</organism>
<protein>
    <submittedName>
        <fullName evidence="1">Uncharacterized protein</fullName>
    </submittedName>
</protein>
<name>A0A6N2KWT4_SALVM</name>
<dbReference type="EMBL" id="CAADRP010000680">
    <property type="protein sequence ID" value="VFU31252.1"/>
    <property type="molecule type" value="Genomic_DNA"/>
</dbReference>
<sequence length="80" mass="9719">MITSFFFRNFVTEQNRIPMWNFDNLPTAGQFDQKLRWQPCIELWEVESDNSCLIQVLLRRDLEMLMLGEYKMMKQIIKAQ</sequence>
<accession>A0A6N2KWT4</accession>